<organism evidence="2 3">
    <name type="scientific">Candidatus Sungbacteria bacterium RIFCSPLOWO2_02_FULL_48_13b</name>
    <dbReference type="NCBI Taxonomy" id="1802283"/>
    <lineage>
        <taxon>Bacteria</taxon>
        <taxon>Candidatus Sungiibacteriota</taxon>
    </lineage>
</organism>
<evidence type="ECO:0000313" key="2">
    <source>
        <dbReference type="EMBL" id="OHA11375.1"/>
    </source>
</evidence>
<dbReference type="EMBL" id="MHQV01000010">
    <property type="protein sequence ID" value="OHA11375.1"/>
    <property type="molecule type" value="Genomic_DNA"/>
</dbReference>
<dbReference type="PANTHER" id="PTHR34293:SF1">
    <property type="entry name" value="HTH-TYPE TRANSCRIPTIONAL REGULATOR TRMBL2"/>
    <property type="match status" value="1"/>
</dbReference>
<dbReference type="InterPro" id="IPR036390">
    <property type="entry name" value="WH_DNA-bd_sf"/>
</dbReference>
<comment type="caution">
    <text evidence="2">The sequence shown here is derived from an EMBL/GenBank/DDBJ whole genome shotgun (WGS) entry which is preliminary data.</text>
</comment>
<proteinExistence type="predicted"/>
<gene>
    <name evidence="2" type="ORF">A3H71_00655</name>
</gene>
<dbReference type="SUPFAM" id="SSF46785">
    <property type="entry name" value="Winged helix' DNA-binding domain"/>
    <property type="match status" value="1"/>
</dbReference>
<name>A0A1G2LIC3_9BACT</name>
<dbReference type="PANTHER" id="PTHR34293">
    <property type="entry name" value="HTH-TYPE TRANSCRIPTIONAL REGULATOR TRMBL2"/>
    <property type="match status" value="1"/>
</dbReference>
<feature type="domain" description="Transcription regulator TrmB N-terminal" evidence="1">
    <location>
        <begin position="13"/>
        <end position="79"/>
    </location>
</feature>
<accession>A0A1G2LIC3</accession>
<reference evidence="2 3" key="1">
    <citation type="journal article" date="2016" name="Nat. Commun.">
        <title>Thousands of microbial genomes shed light on interconnected biogeochemical processes in an aquifer system.</title>
        <authorList>
            <person name="Anantharaman K."/>
            <person name="Brown C.T."/>
            <person name="Hug L.A."/>
            <person name="Sharon I."/>
            <person name="Castelle C.J."/>
            <person name="Probst A.J."/>
            <person name="Thomas B.C."/>
            <person name="Singh A."/>
            <person name="Wilkins M.J."/>
            <person name="Karaoz U."/>
            <person name="Brodie E.L."/>
            <person name="Williams K.H."/>
            <person name="Hubbard S.S."/>
            <person name="Banfield J.F."/>
        </authorList>
    </citation>
    <scope>NUCLEOTIDE SEQUENCE [LARGE SCALE GENOMIC DNA]</scope>
</reference>
<dbReference type="STRING" id="1802283.A3H71_00655"/>
<evidence type="ECO:0000313" key="3">
    <source>
        <dbReference type="Proteomes" id="UP000179052"/>
    </source>
</evidence>
<evidence type="ECO:0000259" key="1">
    <source>
        <dbReference type="Pfam" id="PF01978"/>
    </source>
</evidence>
<dbReference type="AlphaFoldDB" id="A0A1G2LIC3"/>
<dbReference type="Proteomes" id="UP000179052">
    <property type="component" value="Unassembled WGS sequence"/>
</dbReference>
<dbReference type="Gene3D" id="1.10.10.10">
    <property type="entry name" value="Winged helix-like DNA-binding domain superfamily/Winged helix DNA-binding domain"/>
    <property type="match status" value="1"/>
</dbReference>
<sequence length="251" mass="28359">MSINIDLNLLKTLSQLGLSEKESLVYIGLLEGGEMSAIKLSRGTELHRQFVYNSLSTLKEKGLVLQISTAPAKWRAQNPRKLIALAEERQKLAVEASENLIALAHQRVGQEFAITEGKKAFQDRVMATIKRLPRDSVVRMICGEWSKYFDLAGEMVHAEWDRIRISKGISFRIIGPESLKHAMSHATSTRALTEYHTLAGLDKNLVNTVIYEDSVDFDIYGDPHLTFSIKNADVAESQRHFFDTLWQAQSR</sequence>
<dbReference type="InterPro" id="IPR036388">
    <property type="entry name" value="WH-like_DNA-bd_sf"/>
</dbReference>
<dbReference type="InterPro" id="IPR002831">
    <property type="entry name" value="Tscrpt_reg_TrmB_N"/>
</dbReference>
<protein>
    <recommendedName>
        <fullName evidence="1">Transcription regulator TrmB N-terminal domain-containing protein</fullName>
    </recommendedName>
</protein>
<dbReference type="InterPro" id="IPR051797">
    <property type="entry name" value="TrmB-like"/>
</dbReference>
<dbReference type="Pfam" id="PF01978">
    <property type="entry name" value="TrmB"/>
    <property type="match status" value="1"/>
</dbReference>